<dbReference type="NCBIfam" id="TIGR00658">
    <property type="entry name" value="orni_carb_tr"/>
    <property type="match status" value="1"/>
</dbReference>
<evidence type="ECO:0000259" key="5">
    <source>
        <dbReference type="Pfam" id="PF02729"/>
    </source>
</evidence>
<gene>
    <name evidence="6" type="ORF">A2Y64_02305</name>
</gene>
<dbReference type="PRINTS" id="PR00100">
    <property type="entry name" value="AOTCASE"/>
</dbReference>
<dbReference type="PANTHER" id="PTHR45753:SF3">
    <property type="entry name" value="ORNITHINE TRANSCARBAMYLASE, MITOCHONDRIAL"/>
    <property type="match status" value="1"/>
</dbReference>
<keyword evidence="1 3" id="KW-0808">Transferase</keyword>
<evidence type="ECO:0000313" key="6">
    <source>
        <dbReference type="EMBL" id="OGD76829.1"/>
    </source>
</evidence>
<dbReference type="GO" id="GO:0004585">
    <property type="term" value="F:ornithine carbamoyltransferase activity"/>
    <property type="evidence" value="ECO:0007669"/>
    <property type="project" value="UniProtKB-UniRule"/>
</dbReference>
<reference evidence="6 7" key="1">
    <citation type="journal article" date="2016" name="Nat. Commun.">
        <title>Thousands of microbial genomes shed light on interconnected biogeochemical processes in an aquifer system.</title>
        <authorList>
            <person name="Anantharaman K."/>
            <person name="Brown C.T."/>
            <person name="Hug L.A."/>
            <person name="Sharon I."/>
            <person name="Castelle C.J."/>
            <person name="Probst A.J."/>
            <person name="Thomas B.C."/>
            <person name="Singh A."/>
            <person name="Wilkins M.J."/>
            <person name="Karaoz U."/>
            <person name="Brodie E.L."/>
            <person name="Williams K.H."/>
            <person name="Hubbard S.S."/>
            <person name="Banfield J.F."/>
        </authorList>
    </citation>
    <scope>NUCLEOTIDE SEQUENCE [LARGE SCALE GENOMIC DNA]</scope>
</reference>
<feature type="domain" description="Aspartate/ornithine carbamoyltransferase carbamoyl-P binding" evidence="5">
    <location>
        <begin position="8"/>
        <end position="148"/>
    </location>
</feature>
<dbReference type="PRINTS" id="PR00102">
    <property type="entry name" value="OTCASE"/>
</dbReference>
<evidence type="ECO:0000259" key="4">
    <source>
        <dbReference type="Pfam" id="PF00185"/>
    </source>
</evidence>
<dbReference type="STRING" id="1817816.A2Y64_02305"/>
<dbReference type="EC" id="2.1.3.3" evidence="2"/>
<dbReference type="Pfam" id="PF00185">
    <property type="entry name" value="OTCace"/>
    <property type="match status" value="1"/>
</dbReference>
<dbReference type="Proteomes" id="UP000177187">
    <property type="component" value="Unassembled WGS sequence"/>
</dbReference>
<evidence type="ECO:0000256" key="1">
    <source>
        <dbReference type="ARBA" id="ARBA00022679"/>
    </source>
</evidence>
<dbReference type="GO" id="GO:0019240">
    <property type="term" value="P:citrulline biosynthetic process"/>
    <property type="evidence" value="ECO:0007669"/>
    <property type="project" value="TreeGrafter"/>
</dbReference>
<evidence type="ECO:0000313" key="7">
    <source>
        <dbReference type="Proteomes" id="UP000177187"/>
    </source>
</evidence>
<dbReference type="SUPFAM" id="SSF53671">
    <property type="entry name" value="Aspartate/ornithine carbamoyltransferase"/>
    <property type="match status" value="1"/>
</dbReference>
<dbReference type="InterPro" id="IPR006130">
    <property type="entry name" value="Asp/Orn_carbamoylTrfase"/>
</dbReference>
<comment type="caution">
    <text evidence="6">The sequence shown here is derived from an EMBL/GenBank/DDBJ whole genome shotgun (WGS) entry which is preliminary data.</text>
</comment>
<dbReference type="PANTHER" id="PTHR45753">
    <property type="entry name" value="ORNITHINE CARBAMOYLTRANSFERASE, MITOCHONDRIAL"/>
    <property type="match status" value="1"/>
</dbReference>
<evidence type="ECO:0000256" key="2">
    <source>
        <dbReference type="NCBIfam" id="TIGR00658"/>
    </source>
</evidence>
<dbReference type="AlphaFoldDB" id="A0A1F5FB69"/>
<proteinExistence type="inferred from homology"/>
<feature type="domain" description="Aspartate/ornithine carbamoyltransferase Asp/Orn-binding" evidence="4">
    <location>
        <begin position="155"/>
        <end position="312"/>
    </location>
</feature>
<dbReference type="EMBL" id="MFAF01000061">
    <property type="protein sequence ID" value="OGD76829.1"/>
    <property type="molecule type" value="Genomic_DNA"/>
</dbReference>
<dbReference type="NCBIfam" id="NF001986">
    <property type="entry name" value="PRK00779.1"/>
    <property type="match status" value="1"/>
</dbReference>
<comment type="similarity">
    <text evidence="3">Belongs to the aspartate/ornithine carbamoyltransferase superfamily.</text>
</comment>
<organism evidence="6 7">
    <name type="scientific">Candidatus Coatesbacteria bacterium RBG_13_66_14</name>
    <dbReference type="NCBI Taxonomy" id="1817816"/>
    <lineage>
        <taxon>Bacteria</taxon>
        <taxon>Candidatus Coatesiibacteriota</taxon>
    </lineage>
</organism>
<dbReference type="FunFam" id="3.40.50.1370:FF:000008">
    <property type="entry name" value="Ornithine carbamoyltransferase"/>
    <property type="match status" value="1"/>
</dbReference>
<dbReference type="Gene3D" id="3.40.50.1370">
    <property type="entry name" value="Aspartate/ornithine carbamoyltransferase"/>
    <property type="match status" value="2"/>
</dbReference>
<dbReference type="InterPro" id="IPR006131">
    <property type="entry name" value="Asp_carbamoyltransf_Asp/Orn-bd"/>
</dbReference>
<accession>A0A1F5FB69</accession>
<dbReference type="InterPro" id="IPR002292">
    <property type="entry name" value="Orn/put_carbamltrans"/>
</dbReference>
<protein>
    <recommendedName>
        <fullName evidence="2">Ornithine carbamoyltransferase</fullName>
        <ecNumber evidence="2">2.1.3.3</ecNumber>
    </recommendedName>
</protein>
<dbReference type="GO" id="GO:0016597">
    <property type="term" value="F:amino acid binding"/>
    <property type="evidence" value="ECO:0007669"/>
    <property type="project" value="InterPro"/>
</dbReference>
<dbReference type="InterPro" id="IPR006132">
    <property type="entry name" value="Asp/Orn_carbamoyltranf_P-bd"/>
</dbReference>
<evidence type="ECO:0000256" key="3">
    <source>
        <dbReference type="RuleBase" id="RU003634"/>
    </source>
</evidence>
<dbReference type="Pfam" id="PF02729">
    <property type="entry name" value="OTCace_N"/>
    <property type="match status" value="1"/>
</dbReference>
<dbReference type="GO" id="GO:0042450">
    <property type="term" value="P:L-arginine biosynthetic process via ornithine"/>
    <property type="evidence" value="ECO:0007669"/>
    <property type="project" value="UniProtKB-UniRule"/>
</dbReference>
<dbReference type="InterPro" id="IPR036901">
    <property type="entry name" value="Asp/Orn_carbamoylTrfase_sf"/>
</dbReference>
<name>A0A1F5FB69_9BACT</name>
<sequence length="315" mass="35387">MAVDLRGRHVLSLRDLTPEQILQLVETGYQLKLEHHRGQPHPLLGGKTLAMIFQKPSLRTRVSFEVGMGQLGGRAVYLGPDDIQLGKRETTEDIALVLSRYTDGIMARVFDHETVVELARHAQVPVINGLSQWVHPCQALGDFLTVWEKKRRFAGLKLVFLGDFNNVARSLIFGGLQLGVNVTIACPSEILDSKPPDEYDEVIEWAMENGPRHGAVLTICNRPKDAVQDADVVYTDVWESMGEKGTKTKDFFRPFQLNAELFRLAKPDAVILHCLPAVYDEELTYDVSRLPNSAIFDQAENRLHAQKAVMAMTMR</sequence>